<feature type="compositionally biased region" description="Low complexity" evidence="1">
    <location>
        <begin position="163"/>
        <end position="174"/>
    </location>
</feature>
<evidence type="ECO:0000256" key="2">
    <source>
        <dbReference type="SAM" id="Phobius"/>
    </source>
</evidence>
<dbReference type="PRINTS" id="PR01217">
    <property type="entry name" value="PRICHEXTENSN"/>
</dbReference>
<dbReference type="RefSeq" id="WP_207926773.1">
    <property type="nucleotide sequence ID" value="NZ_SLWS01000014.1"/>
</dbReference>
<dbReference type="AlphaFoldDB" id="A0A4R2IWD2"/>
<keyword evidence="2" id="KW-1133">Transmembrane helix</keyword>
<dbReference type="EMBL" id="SLWS01000014">
    <property type="protein sequence ID" value="TCO49804.1"/>
    <property type="molecule type" value="Genomic_DNA"/>
</dbReference>
<reference evidence="3 4" key="1">
    <citation type="submission" date="2019-03" db="EMBL/GenBank/DDBJ databases">
        <title>Genomic Encyclopedia of Type Strains, Phase IV (KMG-IV): sequencing the most valuable type-strain genomes for metagenomic binning, comparative biology and taxonomic classification.</title>
        <authorList>
            <person name="Goeker M."/>
        </authorList>
    </citation>
    <scope>NUCLEOTIDE SEQUENCE [LARGE SCALE GENOMIC DNA]</scope>
    <source>
        <strain evidence="3 4">DSM 45934</strain>
    </source>
</reference>
<organism evidence="3 4">
    <name type="scientific">Actinocrispum wychmicini</name>
    <dbReference type="NCBI Taxonomy" id="1213861"/>
    <lineage>
        <taxon>Bacteria</taxon>
        <taxon>Bacillati</taxon>
        <taxon>Actinomycetota</taxon>
        <taxon>Actinomycetes</taxon>
        <taxon>Pseudonocardiales</taxon>
        <taxon>Pseudonocardiaceae</taxon>
        <taxon>Actinocrispum</taxon>
    </lineage>
</organism>
<comment type="caution">
    <text evidence="3">The sequence shown here is derived from an EMBL/GenBank/DDBJ whole genome shotgun (WGS) entry which is preliminary data.</text>
</comment>
<accession>A0A4R2IWD2</accession>
<feature type="compositionally biased region" description="Pro residues" evidence="1">
    <location>
        <begin position="175"/>
        <end position="188"/>
    </location>
</feature>
<evidence type="ECO:0000313" key="3">
    <source>
        <dbReference type="EMBL" id="TCO49804.1"/>
    </source>
</evidence>
<feature type="region of interest" description="Disordered" evidence="1">
    <location>
        <begin position="122"/>
        <end position="188"/>
    </location>
</feature>
<dbReference type="Proteomes" id="UP000295680">
    <property type="component" value="Unassembled WGS sequence"/>
</dbReference>
<sequence>MSDEPSKPEQPAVPDAADAPDHAPKPDVADQATAQLAAEGQPQAPAGEPNVTGQQGPVTAAGAAAPPPPPPYHAPPRPPGGFGRFVRHRATQIVAAGLAGLVIGGGAIALINHGGNGRPVPAHGFRGDGYPRGGPGFGPYGGPYDGPYRARPPRKAPPPPASATPQTPGTQTPPSGTPTPPSGTPTPR</sequence>
<keyword evidence="2" id="KW-0472">Membrane</keyword>
<evidence type="ECO:0000256" key="1">
    <source>
        <dbReference type="SAM" id="MobiDB-lite"/>
    </source>
</evidence>
<feature type="compositionally biased region" description="Basic and acidic residues" evidence="1">
    <location>
        <begin position="19"/>
        <end position="28"/>
    </location>
</feature>
<evidence type="ECO:0000313" key="4">
    <source>
        <dbReference type="Proteomes" id="UP000295680"/>
    </source>
</evidence>
<gene>
    <name evidence="3" type="ORF">EV192_114174</name>
</gene>
<keyword evidence="2" id="KW-0812">Transmembrane</keyword>
<proteinExistence type="predicted"/>
<feature type="compositionally biased region" description="Pro residues" evidence="1">
    <location>
        <begin position="65"/>
        <end position="79"/>
    </location>
</feature>
<feature type="transmembrane region" description="Helical" evidence="2">
    <location>
        <begin position="93"/>
        <end position="111"/>
    </location>
</feature>
<name>A0A4R2IWD2_9PSEU</name>
<protein>
    <submittedName>
        <fullName evidence="3">Uncharacterized protein</fullName>
    </submittedName>
</protein>
<feature type="compositionally biased region" description="Gly residues" evidence="1">
    <location>
        <begin position="130"/>
        <end position="144"/>
    </location>
</feature>
<keyword evidence="4" id="KW-1185">Reference proteome</keyword>
<feature type="region of interest" description="Disordered" evidence="1">
    <location>
        <begin position="1"/>
        <end position="85"/>
    </location>
</feature>